<keyword evidence="3" id="KW-0804">Transcription</keyword>
<name>A0A846J607_CLOBO</name>
<keyword evidence="2" id="KW-0238">DNA-binding</keyword>
<dbReference type="PANTHER" id="PTHR42756:SF1">
    <property type="entry name" value="TRANSCRIPTIONAL REPRESSOR OF EMRAB OPERON"/>
    <property type="match status" value="1"/>
</dbReference>
<dbReference type="Gene3D" id="1.10.10.10">
    <property type="entry name" value="Winged helix-like DNA-binding domain superfamily/Winged helix DNA-binding domain"/>
    <property type="match status" value="1"/>
</dbReference>
<organism evidence="5 6">
    <name type="scientific">Clostridium botulinum</name>
    <dbReference type="NCBI Taxonomy" id="1491"/>
    <lineage>
        <taxon>Bacteria</taxon>
        <taxon>Bacillati</taxon>
        <taxon>Bacillota</taxon>
        <taxon>Clostridia</taxon>
        <taxon>Eubacteriales</taxon>
        <taxon>Clostridiaceae</taxon>
        <taxon>Clostridium</taxon>
    </lineage>
</organism>
<evidence type="ECO:0000256" key="3">
    <source>
        <dbReference type="ARBA" id="ARBA00023163"/>
    </source>
</evidence>
<feature type="domain" description="HTH marR-type" evidence="4">
    <location>
        <begin position="6"/>
        <end position="141"/>
    </location>
</feature>
<dbReference type="InterPro" id="IPR036390">
    <property type="entry name" value="WH_DNA-bd_sf"/>
</dbReference>
<evidence type="ECO:0000313" key="5">
    <source>
        <dbReference type="EMBL" id="NFJ08660.1"/>
    </source>
</evidence>
<dbReference type="RefSeq" id="WP_012341841.1">
    <property type="nucleotide sequence ID" value="NZ_JBKFVV010000006.1"/>
</dbReference>
<dbReference type="InterPro" id="IPR000835">
    <property type="entry name" value="HTH_MarR-typ"/>
</dbReference>
<dbReference type="GO" id="GO:0003700">
    <property type="term" value="F:DNA-binding transcription factor activity"/>
    <property type="evidence" value="ECO:0007669"/>
    <property type="project" value="InterPro"/>
</dbReference>
<protein>
    <submittedName>
        <fullName evidence="5">MarR family transcriptional regulator</fullName>
    </submittedName>
</protein>
<evidence type="ECO:0000256" key="2">
    <source>
        <dbReference type="ARBA" id="ARBA00023125"/>
    </source>
</evidence>
<sequence>MNSTQLNEISQDLYDLLLNLQKKLFNPDELKKKFSLPSSHIKVIVYLKHNGNCPISKIAKDLLISKPNMTPIIDKLISENMVTRYTDPKDRRVIRVELTEEGVLFIKDQEKLIKALLAEKISDLSSEDLQYLSNHIIKIKNIILKIN</sequence>
<evidence type="ECO:0000256" key="1">
    <source>
        <dbReference type="ARBA" id="ARBA00023015"/>
    </source>
</evidence>
<dbReference type="Pfam" id="PF01047">
    <property type="entry name" value="MarR"/>
    <property type="match status" value="1"/>
</dbReference>
<evidence type="ECO:0000313" key="6">
    <source>
        <dbReference type="Proteomes" id="UP000480039"/>
    </source>
</evidence>
<dbReference type="SUPFAM" id="SSF46785">
    <property type="entry name" value="Winged helix' DNA-binding domain"/>
    <property type="match status" value="1"/>
</dbReference>
<comment type="caution">
    <text evidence="5">The sequence shown here is derived from an EMBL/GenBank/DDBJ whole genome shotgun (WGS) entry which is preliminary data.</text>
</comment>
<dbReference type="Proteomes" id="UP000480039">
    <property type="component" value="Unassembled WGS sequence"/>
</dbReference>
<keyword evidence="1" id="KW-0805">Transcription regulation</keyword>
<dbReference type="InterPro" id="IPR036388">
    <property type="entry name" value="WH-like_DNA-bd_sf"/>
</dbReference>
<dbReference type="PROSITE" id="PS50995">
    <property type="entry name" value="HTH_MARR_2"/>
    <property type="match status" value="1"/>
</dbReference>
<evidence type="ECO:0000259" key="4">
    <source>
        <dbReference type="PROSITE" id="PS50995"/>
    </source>
</evidence>
<proteinExistence type="predicted"/>
<dbReference type="SMART" id="SM00347">
    <property type="entry name" value="HTH_MARR"/>
    <property type="match status" value="1"/>
</dbReference>
<dbReference type="PRINTS" id="PR00598">
    <property type="entry name" value="HTHMARR"/>
</dbReference>
<dbReference type="EMBL" id="SWQE01000004">
    <property type="protein sequence ID" value="NFJ08660.1"/>
    <property type="molecule type" value="Genomic_DNA"/>
</dbReference>
<accession>A0A846J607</accession>
<dbReference type="GO" id="GO:0003677">
    <property type="term" value="F:DNA binding"/>
    <property type="evidence" value="ECO:0007669"/>
    <property type="project" value="UniProtKB-KW"/>
</dbReference>
<gene>
    <name evidence="5" type="ORF">FC871_09270</name>
</gene>
<reference evidence="5 6" key="1">
    <citation type="submission" date="2019-04" db="EMBL/GenBank/DDBJ databases">
        <title>Genome sequencing of Clostridium botulinum Groups I-IV and Clostridium butyricum.</title>
        <authorList>
            <person name="Brunt J."/>
            <person name="Van Vliet A.H.M."/>
            <person name="Stringer S.C."/>
            <person name="Carter A.T."/>
            <person name="Peck M.W."/>
        </authorList>
    </citation>
    <scope>NUCLEOTIDE SEQUENCE [LARGE SCALE GENOMIC DNA]</scope>
    <source>
        <strain evidence="5 6">Colworth BL30</strain>
    </source>
</reference>
<dbReference type="PANTHER" id="PTHR42756">
    <property type="entry name" value="TRANSCRIPTIONAL REGULATOR, MARR"/>
    <property type="match status" value="1"/>
</dbReference>
<dbReference type="AlphaFoldDB" id="A0A846J607"/>